<accession>A0A3P1CTY7</accession>
<name>A0A3P1CTY7_9BACT</name>
<evidence type="ECO:0000313" key="2">
    <source>
        <dbReference type="Proteomes" id="UP000274271"/>
    </source>
</evidence>
<dbReference type="Proteomes" id="UP000274271">
    <property type="component" value="Unassembled WGS sequence"/>
</dbReference>
<gene>
    <name evidence="1" type="ORF">EHT87_00430</name>
</gene>
<evidence type="ECO:0008006" key="3">
    <source>
        <dbReference type="Google" id="ProtNLM"/>
    </source>
</evidence>
<dbReference type="AlphaFoldDB" id="A0A3P1CTY7"/>
<reference evidence="1 2" key="1">
    <citation type="submission" date="2018-11" db="EMBL/GenBank/DDBJ databases">
        <authorList>
            <person name="Zhou Z."/>
            <person name="Wang G."/>
        </authorList>
    </citation>
    <scope>NUCLEOTIDE SEQUENCE [LARGE SCALE GENOMIC DNA]</scope>
    <source>
        <strain evidence="1 2">KCTC42998</strain>
    </source>
</reference>
<organism evidence="1 2">
    <name type="scientific">Larkinella knui</name>
    <dbReference type="NCBI Taxonomy" id="2025310"/>
    <lineage>
        <taxon>Bacteria</taxon>
        <taxon>Pseudomonadati</taxon>
        <taxon>Bacteroidota</taxon>
        <taxon>Cytophagia</taxon>
        <taxon>Cytophagales</taxon>
        <taxon>Spirosomataceae</taxon>
        <taxon>Larkinella</taxon>
    </lineage>
</organism>
<comment type="caution">
    <text evidence="1">The sequence shown here is derived from an EMBL/GenBank/DDBJ whole genome shotgun (WGS) entry which is preliminary data.</text>
</comment>
<keyword evidence="2" id="KW-1185">Reference proteome</keyword>
<protein>
    <recommendedName>
        <fullName evidence="3">DUF4905 domain-containing protein</fullName>
    </recommendedName>
</protein>
<dbReference type="EMBL" id="RQJP01000001">
    <property type="protein sequence ID" value="RRB16793.1"/>
    <property type="molecule type" value="Genomic_DNA"/>
</dbReference>
<proteinExistence type="predicted"/>
<dbReference type="OrthoDB" id="932184at2"/>
<evidence type="ECO:0000313" key="1">
    <source>
        <dbReference type="EMBL" id="RRB16793.1"/>
    </source>
</evidence>
<sequence length="287" mass="32507">MADANQNLLPLAFQLQFPDPVWRLVFEQVATSPGLFVAELRSRESQRLTLVTVELPHGKIRFETNPQLPFHSSLLGVWQGHALYHRFDNTRLPVPTALGNVNLETGRTRWEWPQHAFTGADAELVWAQRASLTDTATTPVAVFRLADGEPVETAENTPVVSNSRLHFPVSYTVSSAWRPVIDRFIKKHTSHETSGAVDYLELGDQLIFSYHYRETNDQLRTFLLIIDRLQTIWLHQATGEDLETARPLSESNALPSVGNGSFCVWQNQILFQPTSNCITSYYLKPLP</sequence>